<evidence type="ECO:0000256" key="4">
    <source>
        <dbReference type="ARBA" id="ARBA00022679"/>
    </source>
</evidence>
<dbReference type="AlphaFoldDB" id="A0A0R1JKM8"/>
<dbReference type="NCBIfam" id="TIGR00125">
    <property type="entry name" value="cyt_tran_rel"/>
    <property type="match status" value="1"/>
</dbReference>
<dbReference type="CDD" id="cd02165">
    <property type="entry name" value="NMNAT"/>
    <property type="match status" value="1"/>
</dbReference>
<dbReference type="STRING" id="1291734.FD02_GL002117"/>
<comment type="function">
    <text evidence="1 10">Catalyzes the reversible adenylation of nicotinate mononucleotide (NaMN) to nicotinic acid adenine dinucleotide (NaAD).</text>
</comment>
<evidence type="ECO:0000256" key="2">
    <source>
        <dbReference type="ARBA" id="ARBA00005019"/>
    </source>
</evidence>
<name>A0A0R1JKM8_9LACO</name>
<keyword evidence="4 10" id="KW-0808">Transferase</keyword>
<feature type="domain" description="Cytidyltransferase-like" evidence="11">
    <location>
        <begin position="37"/>
        <end position="193"/>
    </location>
</feature>
<dbReference type="UniPathway" id="UPA00253">
    <property type="reaction ID" value="UER00332"/>
</dbReference>
<evidence type="ECO:0000313" key="12">
    <source>
        <dbReference type="EMBL" id="KRK71870.1"/>
    </source>
</evidence>
<dbReference type="InterPro" id="IPR014729">
    <property type="entry name" value="Rossmann-like_a/b/a_fold"/>
</dbReference>
<evidence type="ECO:0000313" key="13">
    <source>
        <dbReference type="Proteomes" id="UP000051804"/>
    </source>
</evidence>
<dbReference type="GO" id="GO:0009435">
    <property type="term" value="P:NAD+ biosynthetic process"/>
    <property type="evidence" value="ECO:0007669"/>
    <property type="project" value="UniProtKB-UniRule"/>
</dbReference>
<dbReference type="EC" id="2.7.7.18" evidence="10"/>
<dbReference type="SUPFAM" id="SSF52374">
    <property type="entry name" value="Nucleotidylyl transferase"/>
    <property type="match status" value="1"/>
</dbReference>
<comment type="similarity">
    <text evidence="10">Belongs to the NadD family.</text>
</comment>
<dbReference type="GO" id="GO:0005524">
    <property type="term" value="F:ATP binding"/>
    <property type="evidence" value="ECO:0007669"/>
    <property type="project" value="UniProtKB-KW"/>
</dbReference>
<dbReference type="RefSeq" id="WP_420805082.1">
    <property type="nucleotide sequence ID" value="NZ_AZDJ01000026.1"/>
</dbReference>
<dbReference type="NCBIfam" id="NF000841">
    <property type="entry name" value="PRK00071.1-4"/>
    <property type="match status" value="1"/>
</dbReference>
<keyword evidence="3 10" id="KW-0662">Pyridine nucleotide biosynthesis</keyword>
<dbReference type="Proteomes" id="UP000051804">
    <property type="component" value="Unassembled WGS sequence"/>
</dbReference>
<gene>
    <name evidence="10" type="primary">nadD</name>
    <name evidence="12" type="ORF">FD02_GL002117</name>
</gene>
<dbReference type="NCBIfam" id="NF000840">
    <property type="entry name" value="PRK00071.1-3"/>
    <property type="match status" value="1"/>
</dbReference>
<keyword evidence="13" id="KW-1185">Reference proteome</keyword>
<dbReference type="NCBIfam" id="TIGR00482">
    <property type="entry name" value="nicotinate (nicotinamide) nucleotide adenylyltransferase"/>
    <property type="match status" value="1"/>
</dbReference>
<keyword evidence="7 10" id="KW-0067">ATP-binding</keyword>
<reference evidence="12 13" key="1">
    <citation type="journal article" date="2015" name="Genome Announc.">
        <title>Expanding the biotechnology potential of lactobacilli through comparative genomics of 213 strains and associated genera.</title>
        <authorList>
            <person name="Sun Z."/>
            <person name="Harris H.M."/>
            <person name="McCann A."/>
            <person name="Guo C."/>
            <person name="Argimon S."/>
            <person name="Zhang W."/>
            <person name="Yang X."/>
            <person name="Jeffery I.B."/>
            <person name="Cooney J.C."/>
            <person name="Kagawa T.F."/>
            <person name="Liu W."/>
            <person name="Song Y."/>
            <person name="Salvetti E."/>
            <person name="Wrobel A."/>
            <person name="Rasinkangas P."/>
            <person name="Parkhill J."/>
            <person name="Rea M.C."/>
            <person name="O'Sullivan O."/>
            <person name="Ritari J."/>
            <person name="Douillard F.P."/>
            <person name="Paul Ross R."/>
            <person name="Yang R."/>
            <person name="Briner A.E."/>
            <person name="Felis G.E."/>
            <person name="de Vos W.M."/>
            <person name="Barrangou R."/>
            <person name="Klaenhammer T.R."/>
            <person name="Caufield P.W."/>
            <person name="Cui Y."/>
            <person name="Zhang H."/>
            <person name="O'Toole P.W."/>
        </authorList>
    </citation>
    <scope>NUCLEOTIDE SEQUENCE [LARGE SCALE GENOMIC DNA]</scope>
    <source>
        <strain evidence="12 13">JCM 17158</strain>
    </source>
</reference>
<evidence type="ECO:0000256" key="7">
    <source>
        <dbReference type="ARBA" id="ARBA00022840"/>
    </source>
</evidence>
<evidence type="ECO:0000259" key="11">
    <source>
        <dbReference type="Pfam" id="PF01467"/>
    </source>
</evidence>
<dbReference type="GO" id="GO:0004515">
    <property type="term" value="F:nicotinate-nucleotide adenylyltransferase activity"/>
    <property type="evidence" value="ECO:0007669"/>
    <property type="project" value="UniProtKB-UniRule"/>
</dbReference>
<evidence type="ECO:0000256" key="1">
    <source>
        <dbReference type="ARBA" id="ARBA00002324"/>
    </source>
</evidence>
<sequence length="220" mass="24600">MSTTTGFTVKQTTLTRPVITAEVSEEILGPRRKQVALFGGTFNPVHIGHLIMAEAVGTTLGLDRVLFMPDNQPPHVDHKSAIPAAHRVAMLEAAIRPNPMFDLELTEVRRGGVSYTIDTMRALREAHPDTDYYFIIGADMVNYLPKWRDIDELVKLVTFVGVRRRGFTPASAYPIVWVDAPLIEISSSTIRERVAKHQSIRYLVPDAVAAYIEKEGLYLD</sequence>
<dbReference type="InterPro" id="IPR005248">
    <property type="entry name" value="NadD/NMNAT"/>
</dbReference>
<dbReference type="InterPro" id="IPR004821">
    <property type="entry name" value="Cyt_trans-like"/>
</dbReference>
<dbReference type="Pfam" id="PF01467">
    <property type="entry name" value="CTP_transf_like"/>
    <property type="match status" value="1"/>
</dbReference>
<dbReference type="PANTHER" id="PTHR39321:SF3">
    <property type="entry name" value="PHOSPHOPANTETHEINE ADENYLYLTRANSFERASE"/>
    <property type="match status" value="1"/>
</dbReference>
<keyword evidence="8 10" id="KW-0520">NAD</keyword>
<keyword evidence="5 10" id="KW-0548">Nucleotidyltransferase</keyword>
<evidence type="ECO:0000256" key="6">
    <source>
        <dbReference type="ARBA" id="ARBA00022741"/>
    </source>
</evidence>
<evidence type="ECO:0000256" key="3">
    <source>
        <dbReference type="ARBA" id="ARBA00022642"/>
    </source>
</evidence>
<evidence type="ECO:0000256" key="10">
    <source>
        <dbReference type="HAMAP-Rule" id="MF_00244"/>
    </source>
</evidence>
<comment type="catalytic activity">
    <reaction evidence="9 10">
        <text>nicotinate beta-D-ribonucleotide + ATP + H(+) = deamido-NAD(+) + diphosphate</text>
        <dbReference type="Rhea" id="RHEA:22860"/>
        <dbReference type="ChEBI" id="CHEBI:15378"/>
        <dbReference type="ChEBI" id="CHEBI:30616"/>
        <dbReference type="ChEBI" id="CHEBI:33019"/>
        <dbReference type="ChEBI" id="CHEBI:57502"/>
        <dbReference type="ChEBI" id="CHEBI:58437"/>
        <dbReference type="EC" id="2.7.7.18"/>
    </reaction>
</comment>
<comment type="pathway">
    <text evidence="2 10">Cofactor biosynthesis; NAD(+) biosynthesis; deamido-NAD(+) from nicotinate D-ribonucleotide: step 1/1.</text>
</comment>
<dbReference type="EMBL" id="AZDJ01000026">
    <property type="protein sequence ID" value="KRK71870.1"/>
    <property type="molecule type" value="Genomic_DNA"/>
</dbReference>
<evidence type="ECO:0000256" key="5">
    <source>
        <dbReference type="ARBA" id="ARBA00022695"/>
    </source>
</evidence>
<evidence type="ECO:0000256" key="9">
    <source>
        <dbReference type="ARBA" id="ARBA00048721"/>
    </source>
</evidence>
<dbReference type="HAMAP" id="MF_00244">
    <property type="entry name" value="NaMN_adenylyltr"/>
    <property type="match status" value="1"/>
</dbReference>
<comment type="caution">
    <text evidence="12">The sequence shown here is derived from an EMBL/GenBank/DDBJ whole genome shotgun (WGS) entry which is preliminary data.</text>
</comment>
<dbReference type="PANTHER" id="PTHR39321">
    <property type="entry name" value="NICOTINATE-NUCLEOTIDE ADENYLYLTRANSFERASE-RELATED"/>
    <property type="match status" value="1"/>
</dbReference>
<dbReference type="Gene3D" id="3.40.50.620">
    <property type="entry name" value="HUPs"/>
    <property type="match status" value="1"/>
</dbReference>
<organism evidence="12 13">
    <name type="scientific">Lacticaseibacillus nasuensis JCM 17158</name>
    <dbReference type="NCBI Taxonomy" id="1291734"/>
    <lineage>
        <taxon>Bacteria</taxon>
        <taxon>Bacillati</taxon>
        <taxon>Bacillota</taxon>
        <taxon>Bacilli</taxon>
        <taxon>Lactobacillales</taxon>
        <taxon>Lactobacillaceae</taxon>
        <taxon>Lacticaseibacillus</taxon>
    </lineage>
</organism>
<protein>
    <recommendedName>
        <fullName evidence="10">Probable nicotinate-nucleotide adenylyltransferase</fullName>
        <ecNumber evidence="10">2.7.7.18</ecNumber>
    </recommendedName>
    <alternativeName>
        <fullName evidence="10">Deamido-NAD(+) diphosphorylase</fullName>
    </alternativeName>
    <alternativeName>
        <fullName evidence="10">Deamido-NAD(+) pyrophosphorylase</fullName>
    </alternativeName>
    <alternativeName>
        <fullName evidence="10">Nicotinate mononucleotide adenylyltransferase</fullName>
        <shortName evidence="10">NaMN adenylyltransferase</shortName>
    </alternativeName>
</protein>
<proteinExistence type="inferred from homology"/>
<accession>A0A0R1JKM8</accession>
<keyword evidence="6 10" id="KW-0547">Nucleotide-binding</keyword>
<dbReference type="PATRIC" id="fig|1291734.4.peg.2169"/>
<evidence type="ECO:0000256" key="8">
    <source>
        <dbReference type="ARBA" id="ARBA00023027"/>
    </source>
</evidence>